<gene>
    <name evidence="1" type="ORF">HERIO_328</name>
</gene>
<dbReference type="VEuPathDB" id="MicrosporidiaDB:HERIO_328"/>
<reference evidence="1 2" key="1">
    <citation type="journal article" date="2017" name="Environ. Microbiol.">
        <title>Decay of the glycolytic pathway and adaptation to intranuclear parasitism within Enterocytozoonidae microsporidia.</title>
        <authorList>
            <person name="Wiredu Boakye D."/>
            <person name="Jaroenlak P."/>
            <person name="Prachumwat A."/>
            <person name="Williams T.A."/>
            <person name="Bateman K.S."/>
            <person name="Itsathitphaisarn O."/>
            <person name="Sritunyalucksana K."/>
            <person name="Paszkiewicz K.H."/>
            <person name="Moore K.A."/>
            <person name="Stentiford G.D."/>
            <person name="Williams B.A."/>
        </authorList>
    </citation>
    <scope>NUCLEOTIDE SEQUENCE [LARGE SCALE GENOMIC DNA]</scope>
    <source>
        <strain evidence="1 2">GB1</strain>
    </source>
</reference>
<sequence>MYKQISEKLNIPLSSSQFIVFKYNNYNTSNRKIGTGKFSKINRSDYEIIKKIKNKKNFIS</sequence>
<dbReference type="AlphaFoldDB" id="A0A1X0QDQ8"/>
<name>A0A1X0QDQ8_9MICR</name>
<comment type="caution">
    <text evidence="1">The sequence shown here is derived from an EMBL/GenBank/DDBJ whole genome shotgun (WGS) entry which is preliminary data.</text>
</comment>
<proteinExistence type="predicted"/>
<accession>A0A1X0QDQ8</accession>
<dbReference type="EMBL" id="LVKB01000009">
    <property type="protein sequence ID" value="ORD97794.1"/>
    <property type="molecule type" value="Genomic_DNA"/>
</dbReference>
<dbReference type="Proteomes" id="UP000192356">
    <property type="component" value="Unassembled WGS sequence"/>
</dbReference>
<protein>
    <submittedName>
        <fullName evidence="1">Uncharacterized protein</fullName>
    </submittedName>
</protein>
<evidence type="ECO:0000313" key="2">
    <source>
        <dbReference type="Proteomes" id="UP000192356"/>
    </source>
</evidence>
<evidence type="ECO:0000313" key="1">
    <source>
        <dbReference type="EMBL" id="ORD97794.1"/>
    </source>
</evidence>
<dbReference type="InterPro" id="IPR036388">
    <property type="entry name" value="WH-like_DNA-bd_sf"/>
</dbReference>
<keyword evidence="2" id="KW-1185">Reference proteome</keyword>
<organism evidence="1 2">
    <name type="scientific">Hepatospora eriocheir</name>
    <dbReference type="NCBI Taxonomy" id="1081669"/>
    <lineage>
        <taxon>Eukaryota</taxon>
        <taxon>Fungi</taxon>
        <taxon>Fungi incertae sedis</taxon>
        <taxon>Microsporidia</taxon>
        <taxon>Hepatosporidae</taxon>
        <taxon>Hepatospora</taxon>
    </lineage>
</organism>
<dbReference type="Gene3D" id="1.10.10.10">
    <property type="entry name" value="Winged helix-like DNA-binding domain superfamily/Winged helix DNA-binding domain"/>
    <property type="match status" value="1"/>
</dbReference>